<feature type="region of interest" description="Disordered" evidence="1">
    <location>
        <begin position="1"/>
        <end position="20"/>
    </location>
</feature>
<dbReference type="AlphaFoldDB" id="A0AAX4KL67"/>
<gene>
    <name evidence="2" type="ORF">V865_005323</name>
</gene>
<feature type="region of interest" description="Disordered" evidence="1">
    <location>
        <begin position="34"/>
        <end position="69"/>
    </location>
</feature>
<sequence>MFNQQGSITHQTAQSLTAQAGGLENAAGQIERLRQRAEAAGLDPDEHINTSQGYIALSTPSQSQADNHQ</sequence>
<evidence type="ECO:0000256" key="1">
    <source>
        <dbReference type="SAM" id="MobiDB-lite"/>
    </source>
</evidence>
<organism evidence="2 3">
    <name type="scientific">Kwoniella europaea PYCC6329</name>
    <dbReference type="NCBI Taxonomy" id="1423913"/>
    <lineage>
        <taxon>Eukaryota</taxon>
        <taxon>Fungi</taxon>
        <taxon>Dikarya</taxon>
        <taxon>Basidiomycota</taxon>
        <taxon>Agaricomycotina</taxon>
        <taxon>Tremellomycetes</taxon>
        <taxon>Tremellales</taxon>
        <taxon>Cryptococcaceae</taxon>
        <taxon>Kwoniella</taxon>
    </lineage>
</organism>
<reference evidence="2 3" key="1">
    <citation type="submission" date="2024-01" db="EMBL/GenBank/DDBJ databases">
        <title>Comparative genomics of Cryptococcus and Kwoniella reveals pathogenesis evolution and contrasting modes of karyotype evolution via chromosome fusion or intercentromeric recombination.</title>
        <authorList>
            <person name="Coelho M.A."/>
            <person name="David-Palma M."/>
            <person name="Shea T."/>
            <person name="Bowers K."/>
            <person name="McGinley-Smith S."/>
            <person name="Mohammad A.W."/>
            <person name="Gnirke A."/>
            <person name="Yurkov A.M."/>
            <person name="Nowrousian M."/>
            <person name="Sun S."/>
            <person name="Cuomo C.A."/>
            <person name="Heitman J."/>
        </authorList>
    </citation>
    <scope>NUCLEOTIDE SEQUENCE [LARGE SCALE GENOMIC DNA]</scope>
    <source>
        <strain evidence="2 3">PYCC6329</strain>
    </source>
</reference>
<dbReference type="KEGG" id="ker:91104124"/>
<evidence type="ECO:0000313" key="3">
    <source>
        <dbReference type="Proteomes" id="UP001358614"/>
    </source>
</evidence>
<proteinExistence type="predicted"/>
<name>A0AAX4KL67_9TREE</name>
<dbReference type="RefSeq" id="XP_066085193.1">
    <property type="nucleotide sequence ID" value="XM_066229096.1"/>
</dbReference>
<protein>
    <recommendedName>
        <fullName evidence="4">SMP domain-containing protein</fullName>
    </recommendedName>
</protein>
<dbReference type="Proteomes" id="UP001358614">
    <property type="component" value="Chromosome 1"/>
</dbReference>
<evidence type="ECO:0000313" key="2">
    <source>
        <dbReference type="EMBL" id="WWD07226.1"/>
    </source>
</evidence>
<keyword evidence="3" id="KW-1185">Reference proteome</keyword>
<feature type="compositionally biased region" description="Polar residues" evidence="1">
    <location>
        <begin position="1"/>
        <end position="18"/>
    </location>
</feature>
<feature type="compositionally biased region" description="Polar residues" evidence="1">
    <location>
        <begin position="49"/>
        <end position="69"/>
    </location>
</feature>
<accession>A0AAX4KL67</accession>
<dbReference type="GeneID" id="91104124"/>
<evidence type="ECO:0008006" key="4">
    <source>
        <dbReference type="Google" id="ProtNLM"/>
    </source>
</evidence>
<dbReference type="EMBL" id="CP144089">
    <property type="protein sequence ID" value="WWD07226.1"/>
    <property type="molecule type" value="Genomic_DNA"/>
</dbReference>